<feature type="domain" description="TonB-dependent receptor plug" evidence="15">
    <location>
        <begin position="54"/>
        <end position="161"/>
    </location>
</feature>
<keyword evidence="4 10" id="KW-0812">Transmembrane</keyword>
<comment type="subcellular location">
    <subcellularLocation>
        <location evidence="1 10">Cell outer membrane</location>
        <topology evidence="1 10">Multi-pass membrane protein</topology>
    </subcellularLocation>
</comment>
<feature type="domain" description="TonB-dependent receptor-like beta-barrel" evidence="14">
    <location>
        <begin position="264"/>
        <end position="624"/>
    </location>
</feature>
<dbReference type="PANTHER" id="PTHR30069">
    <property type="entry name" value="TONB-DEPENDENT OUTER MEMBRANE RECEPTOR"/>
    <property type="match status" value="1"/>
</dbReference>
<dbReference type="PROSITE" id="PS52016">
    <property type="entry name" value="TONB_DEPENDENT_REC_3"/>
    <property type="match status" value="1"/>
</dbReference>
<proteinExistence type="inferred from homology"/>
<gene>
    <name evidence="16" type="ORF">H735_08210</name>
</gene>
<name>A0A0C1ZBN6_9VIBR</name>
<evidence type="ECO:0000256" key="13">
    <source>
        <dbReference type="SAM" id="SignalP"/>
    </source>
</evidence>
<dbReference type="EMBL" id="JPRD01000014">
    <property type="protein sequence ID" value="KIF53504.1"/>
    <property type="molecule type" value="Genomic_DNA"/>
</dbReference>
<dbReference type="AlphaFoldDB" id="A0A0C1ZBN6"/>
<keyword evidence="2 10" id="KW-0813">Transport</keyword>
<evidence type="ECO:0000256" key="8">
    <source>
        <dbReference type="ARBA" id="ARBA00023136"/>
    </source>
</evidence>
<dbReference type="RefSeq" id="WP_020196018.1">
    <property type="nucleotide sequence ID" value="NZ_BAOH01000037.1"/>
</dbReference>
<sequence>MKSLVNKPTFMPSVLTGALLTALSGQVIADDKEEVVAMERMVVTASLTQHSELTAPASVSVITAEDIAKMPVKDISEAVRSATGVSVLSSTAYGRNTIRIRGLDSKHTLVLINGRRINSQDALIRGNDFDLSSIPLTAIQRIEVVRGPVSSLYGSEAMGGVVNVILKSPTEELSGSVGLEYESILEGDGGDGLKGHAYASGTLTENVEGSIIVESSARDPWRTDTNPDFDALEQKDTTNVFGELAWQLTEEQRLIADVIYTNDEREADWVHPRSGPQTNTQDSTRWNYGLTHEGAWDTVDSQVRLYGENMQLDDASTAYTNGAADVELQNNTLDFKLSGLWRDSHEWVFGGEYRTSELKNSRDVPSGDIDNYQGAVFVQGEFDLDKLALTLGGRQDFHEVYGSHFSPRAYAVYSFTDEFVLKGGAGGGFRAPGMMESSDQVRVISCGNRCWLTGNEDLKPEESESYEAGLAYESTSMGLGLMYYYTDLKNKIERDLTQVVGMDGPMPIFTYQNIGKAEIKGIELEGWYDITDSINLKGNYTYTDATDKSTGDTLTQTPEHLANLDVNWEVLDSFTTFARVNYIGEQVITNQSRENVTVDGYTLVGLGVAYDFQQLNLKAGLNNIFDVELDDEDDYYGYSEKGRSAYVSATYLF</sequence>
<keyword evidence="9 10" id="KW-0998">Cell outer membrane</keyword>
<feature type="signal peptide" evidence="13">
    <location>
        <begin position="1"/>
        <end position="29"/>
    </location>
</feature>
<evidence type="ECO:0000256" key="2">
    <source>
        <dbReference type="ARBA" id="ARBA00022448"/>
    </source>
</evidence>
<dbReference type="GO" id="GO:0009279">
    <property type="term" value="C:cell outer membrane"/>
    <property type="evidence" value="ECO:0007669"/>
    <property type="project" value="UniProtKB-SubCell"/>
</dbReference>
<dbReference type="PROSITE" id="PS01156">
    <property type="entry name" value="TONB_DEPENDENT_REC_2"/>
    <property type="match status" value="1"/>
</dbReference>
<evidence type="ECO:0000256" key="12">
    <source>
        <dbReference type="RuleBase" id="RU003357"/>
    </source>
</evidence>
<evidence type="ECO:0000256" key="11">
    <source>
        <dbReference type="PROSITE-ProRule" id="PRU10144"/>
    </source>
</evidence>
<dbReference type="GO" id="GO:0044718">
    <property type="term" value="P:siderophore transmembrane transport"/>
    <property type="evidence" value="ECO:0007669"/>
    <property type="project" value="TreeGrafter"/>
</dbReference>
<dbReference type="Proteomes" id="UP000031586">
    <property type="component" value="Unassembled WGS sequence"/>
</dbReference>
<dbReference type="InterPro" id="IPR000531">
    <property type="entry name" value="Beta-barrel_TonB"/>
</dbReference>
<evidence type="ECO:0000256" key="6">
    <source>
        <dbReference type="ARBA" id="ARBA00023065"/>
    </source>
</evidence>
<dbReference type="Gene3D" id="2.40.170.20">
    <property type="entry name" value="TonB-dependent receptor, beta-barrel domain"/>
    <property type="match status" value="1"/>
</dbReference>
<evidence type="ECO:0000313" key="16">
    <source>
        <dbReference type="EMBL" id="KIF53504.1"/>
    </source>
</evidence>
<keyword evidence="8 10" id="KW-0472">Membrane</keyword>
<accession>A0A0C1ZBN6</accession>
<comment type="similarity">
    <text evidence="10 12">Belongs to the TonB-dependent receptor family.</text>
</comment>
<feature type="short sequence motif" description="TonB C-terminal box" evidence="11">
    <location>
        <begin position="636"/>
        <end position="653"/>
    </location>
</feature>
<dbReference type="InterPro" id="IPR012910">
    <property type="entry name" value="Plug_dom"/>
</dbReference>
<dbReference type="InterPro" id="IPR037066">
    <property type="entry name" value="Plug_dom_sf"/>
</dbReference>
<keyword evidence="6" id="KW-0406">Ion transport</keyword>
<dbReference type="Pfam" id="PF00593">
    <property type="entry name" value="TonB_dep_Rec_b-barrel"/>
    <property type="match status" value="1"/>
</dbReference>
<keyword evidence="3 10" id="KW-1134">Transmembrane beta strand</keyword>
<dbReference type="Gene3D" id="2.170.130.10">
    <property type="entry name" value="TonB-dependent receptor, plug domain"/>
    <property type="match status" value="1"/>
</dbReference>
<evidence type="ECO:0000256" key="4">
    <source>
        <dbReference type="ARBA" id="ARBA00022692"/>
    </source>
</evidence>
<reference evidence="16 17" key="1">
    <citation type="submission" date="2014-07" db="EMBL/GenBank/DDBJ databases">
        <title>Unique and conserved regions in Vibrio harveyi and related species in comparison with the shrimp pathogen Vibrio harveyi CAIM 1792.</title>
        <authorList>
            <person name="Espinoza-Valles I."/>
            <person name="Vora G."/>
            <person name="Leekitcharoenphon P."/>
            <person name="Ussery D."/>
            <person name="Hoj L."/>
            <person name="Gomez-Gil B."/>
        </authorList>
    </citation>
    <scope>NUCLEOTIDE SEQUENCE [LARGE SCALE GENOMIC DNA]</scope>
    <source>
        <strain evidence="17">CAIM 1854 / LMG 25443</strain>
    </source>
</reference>
<evidence type="ECO:0000256" key="7">
    <source>
        <dbReference type="ARBA" id="ARBA00023077"/>
    </source>
</evidence>
<evidence type="ECO:0000256" key="1">
    <source>
        <dbReference type="ARBA" id="ARBA00004571"/>
    </source>
</evidence>
<evidence type="ECO:0000259" key="15">
    <source>
        <dbReference type="Pfam" id="PF07715"/>
    </source>
</evidence>
<evidence type="ECO:0000256" key="10">
    <source>
        <dbReference type="PROSITE-ProRule" id="PRU01360"/>
    </source>
</evidence>
<feature type="chain" id="PRO_5002157014" evidence="13">
    <location>
        <begin position="30"/>
        <end position="653"/>
    </location>
</feature>
<organism evidence="16 17">
    <name type="scientific">Vibrio owensii CAIM 1854 = LMG 25443</name>
    <dbReference type="NCBI Taxonomy" id="1229493"/>
    <lineage>
        <taxon>Bacteria</taxon>
        <taxon>Pseudomonadati</taxon>
        <taxon>Pseudomonadota</taxon>
        <taxon>Gammaproteobacteria</taxon>
        <taxon>Vibrionales</taxon>
        <taxon>Vibrionaceae</taxon>
        <taxon>Vibrio</taxon>
    </lineage>
</organism>
<dbReference type="Pfam" id="PF07715">
    <property type="entry name" value="Plug"/>
    <property type="match status" value="1"/>
</dbReference>
<keyword evidence="5 13" id="KW-0732">Signal</keyword>
<dbReference type="SUPFAM" id="SSF56935">
    <property type="entry name" value="Porins"/>
    <property type="match status" value="1"/>
</dbReference>
<dbReference type="PANTHER" id="PTHR30069:SF53">
    <property type="entry name" value="COLICIN I RECEPTOR-RELATED"/>
    <property type="match status" value="1"/>
</dbReference>
<evidence type="ECO:0000256" key="5">
    <source>
        <dbReference type="ARBA" id="ARBA00022729"/>
    </source>
</evidence>
<dbReference type="InterPro" id="IPR036942">
    <property type="entry name" value="Beta-barrel_TonB_sf"/>
</dbReference>
<dbReference type="GO" id="GO:0015344">
    <property type="term" value="F:siderophore uptake transmembrane transporter activity"/>
    <property type="evidence" value="ECO:0007669"/>
    <property type="project" value="TreeGrafter"/>
</dbReference>
<evidence type="ECO:0000313" key="17">
    <source>
        <dbReference type="Proteomes" id="UP000031586"/>
    </source>
</evidence>
<dbReference type="InterPro" id="IPR010917">
    <property type="entry name" value="TonB_rcpt_CS"/>
</dbReference>
<dbReference type="PATRIC" id="fig|1229493.5.peg.730"/>
<dbReference type="InterPro" id="IPR039426">
    <property type="entry name" value="TonB-dep_rcpt-like"/>
</dbReference>
<keyword evidence="7 12" id="KW-0798">TonB box</keyword>
<dbReference type="CDD" id="cd01347">
    <property type="entry name" value="ligand_gated_channel"/>
    <property type="match status" value="1"/>
</dbReference>
<evidence type="ECO:0000256" key="9">
    <source>
        <dbReference type="ARBA" id="ARBA00023237"/>
    </source>
</evidence>
<evidence type="ECO:0000259" key="14">
    <source>
        <dbReference type="Pfam" id="PF00593"/>
    </source>
</evidence>
<comment type="caution">
    <text evidence="16">The sequence shown here is derived from an EMBL/GenBank/DDBJ whole genome shotgun (WGS) entry which is preliminary data.</text>
</comment>
<protein>
    <submittedName>
        <fullName evidence="16">Colicin I receptor</fullName>
    </submittedName>
</protein>
<keyword evidence="16" id="KW-0675">Receptor</keyword>
<evidence type="ECO:0000256" key="3">
    <source>
        <dbReference type="ARBA" id="ARBA00022452"/>
    </source>
</evidence>